<dbReference type="Gene3D" id="3.30.730.10">
    <property type="entry name" value="AP2/ERF domain"/>
    <property type="match status" value="1"/>
</dbReference>
<dbReference type="InterPro" id="IPR036955">
    <property type="entry name" value="AP2/ERF_dom_sf"/>
</dbReference>
<evidence type="ECO:0000256" key="4">
    <source>
        <dbReference type="ARBA" id="ARBA00023159"/>
    </source>
</evidence>
<dbReference type="InterPro" id="IPR045277">
    <property type="entry name" value="DRE1A-I"/>
</dbReference>
<evidence type="ECO:0000313" key="11">
    <source>
        <dbReference type="Proteomes" id="UP000822688"/>
    </source>
</evidence>
<dbReference type="AlphaFoldDB" id="A0A8T0JAZ2"/>
<protein>
    <recommendedName>
        <fullName evidence="9">AP2/ERF domain-containing protein</fullName>
    </recommendedName>
</protein>
<organism evidence="10 11">
    <name type="scientific">Ceratodon purpureus</name>
    <name type="common">Fire moss</name>
    <name type="synonym">Dicranum purpureum</name>
    <dbReference type="NCBI Taxonomy" id="3225"/>
    <lineage>
        <taxon>Eukaryota</taxon>
        <taxon>Viridiplantae</taxon>
        <taxon>Streptophyta</taxon>
        <taxon>Embryophyta</taxon>
        <taxon>Bryophyta</taxon>
        <taxon>Bryophytina</taxon>
        <taxon>Bryopsida</taxon>
        <taxon>Dicranidae</taxon>
        <taxon>Pseudoditrichales</taxon>
        <taxon>Ditrichaceae</taxon>
        <taxon>Ceratodon</taxon>
    </lineage>
</organism>
<dbReference type="CDD" id="cd00018">
    <property type="entry name" value="AP2"/>
    <property type="match status" value="1"/>
</dbReference>
<dbReference type="SUPFAM" id="SSF54171">
    <property type="entry name" value="DNA-binding domain"/>
    <property type="match status" value="1"/>
</dbReference>
<evidence type="ECO:0000256" key="5">
    <source>
        <dbReference type="ARBA" id="ARBA00023163"/>
    </source>
</evidence>
<keyword evidence="5" id="KW-0804">Transcription</keyword>
<keyword evidence="6" id="KW-0539">Nucleus</keyword>
<gene>
    <name evidence="10" type="ORF">KC19_1G225700</name>
</gene>
<evidence type="ECO:0000256" key="3">
    <source>
        <dbReference type="ARBA" id="ARBA00023125"/>
    </source>
</evidence>
<dbReference type="GO" id="GO:0005634">
    <property type="term" value="C:nucleus"/>
    <property type="evidence" value="ECO:0007669"/>
    <property type="project" value="UniProtKB-SubCell"/>
</dbReference>
<feature type="compositionally biased region" description="Pro residues" evidence="8">
    <location>
        <begin position="57"/>
        <end position="66"/>
    </location>
</feature>
<sequence>MPESTPSLPEVRCGALEDYFNRKRAAPETSKTPYHGRKTSPIGIKTRGRRPRTNPTESPPQPPPSRKPGSSIYYGVRFRPDLSKWVAEIRVAEWKAVDKKVWLGTFDTEKGAARGVDLARKLLKCKKKHGFNLPCPKLDAYQGQIPNHLILTDVTASNMFKSATLFIKRECQEYAASFHDSPNSPTPSLTTPDLHNPELHNSNSALNTINHIPSQANSFDSEIIDEVGNETSDSDHESSMMAEFYPDSMISINDYLNEYSSGPSSFDQTSTIQSQLDTSTPSSCTSTTSCITFDQQMCVHYVADQWAMSSGPSSLIDAGCIMSSRIMQGGVQCGIQGDMQGPVSQEYWAEPCTWPGSGSSSLAPLPGSYYDMAPYMSYVGDTSMDLDDLSFPNYPFQNGSTKW</sequence>
<evidence type="ECO:0000256" key="1">
    <source>
        <dbReference type="ARBA" id="ARBA00004123"/>
    </source>
</evidence>
<dbReference type="SMART" id="SM00380">
    <property type="entry name" value="AP2"/>
    <property type="match status" value="1"/>
</dbReference>
<dbReference type="InterPro" id="IPR016177">
    <property type="entry name" value="DNA-bd_dom_sf"/>
</dbReference>
<name>A0A8T0JAZ2_CERPU</name>
<keyword evidence="4" id="KW-0010">Activator</keyword>
<evidence type="ECO:0000256" key="2">
    <source>
        <dbReference type="ARBA" id="ARBA00023015"/>
    </source>
</evidence>
<dbReference type="GO" id="GO:0003700">
    <property type="term" value="F:DNA-binding transcription factor activity"/>
    <property type="evidence" value="ECO:0007669"/>
    <property type="project" value="InterPro"/>
</dbReference>
<dbReference type="GO" id="GO:0003677">
    <property type="term" value="F:DNA binding"/>
    <property type="evidence" value="ECO:0007669"/>
    <property type="project" value="UniProtKB-KW"/>
</dbReference>
<keyword evidence="3" id="KW-0238">DNA-binding</keyword>
<dbReference type="Proteomes" id="UP000822688">
    <property type="component" value="Chromosome 1"/>
</dbReference>
<feature type="region of interest" description="Disordered" evidence="8">
    <location>
        <begin position="19"/>
        <end position="71"/>
    </location>
</feature>
<evidence type="ECO:0000313" key="10">
    <source>
        <dbReference type="EMBL" id="KAG0592109.1"/>
    </source>
</evidence>
<dbReference type="PANTHER" id="PTHR31839">
    <property type="entry name" value="DEHYDRATION-RESPONSIVE ELEMENT-BINDING PROTEIN 1D"/>
    <property type="match status" value="1"/>
</dbReference>
<reference evidence="10" key="1">
    <citation type="submission" date="2020-06" db="EMBL/GenBank/DDBJ databases">
        <title>WGS assembly of Ceratodon purpureus strain R40.</title>
        <authorList>
            <person name="Carey S.B."/>
            <person name="Jenkins J."/>
            <person name="Shu S."/>
            <person name="Lovell J.T."/>
            <person name="Sreedasyam A."/>
            <person name="Maumus F."/>
            <person name="Tiley G.P."/>
            <person name="Fernandez-Pozo N."/>
            <person name="Barry K."/>
            <person name="Chen C."/>
            <person name="Wang M."/>
            <person name="Lipzen A."/>
            <person name="Daum C."/>
            <person name="Saski C.A."/>
            <person name="Payton A.C."/>
            <person name="Mcbreen J.C."/>
            <person name="Conrad R.E."/>
            <person name="Kollar L.M."/>
            <person name="Olsson S."/>
            <person name="Huttunen S."/>
            <person name="Landis J.B."/>
            <person name="Wickett N.J."/>
            <person name="Johnson M.G."/>
            <person name="Rensing S.A."/>
            <person name="Grimwood J."/>
            <person name="Schmutz J."/>
            <person name="Mcdaniel S.F."/>
        </authorList>
    </citation>
    <scope>NUCLEOTIDE SEQUENCE</scope>
    <source>
        <strain evidence="10">R40</strain>
    </source>
</reference>
<comment type="subcellular location">
    <subcellularLocation>
        <location evidence="1">Nucleus</location>
    </subcellularLocation>
</comment>
<dbReference type="PANTHER" id="PTHR31839:SF2">
    <property type="entry name" value="DEHYDRATION-RESPONSIVE ELEMENT-BINDING PROTEIN 1D"/>
    <property type="match status" value="1"/>
</dbReference>
<proteinExistence type="inferred from homology"/>
<evidence type="ECO:0000256" key="7">
    <source>
        <dbReference type="ARBA" id="ARBA00024343"/>
    </source>
</evidence>
<feature type="domain" description="AP2/ERF" evidence="9">
    <location>
        <begin position="72"/>
        <end position="134"/>
    </location>
</feature>
<comment type="caution">
    <text evidence="10">The sequence shown here is derived from an EMBL/GenBank/DDBJ whole genome shotgun (WGS) entry which is preliminary data.</text>
</comment>
<dbReference type="EMBL" id="CM026421">
    <property type="protein sequence ID" value="KAG0592109.1"/>
    <property type="molecule type" value="Genomic_DNA"/>
</dbReference>
<keyword evidence="11" id="KW-1185">Reference proteome</keyword>
<comment type="similarity">
    <text evidence="7">Belongs to the AP2/ERF transcription factor family. ERF subfamily.</text>
</comment>
<evidence type="ECO:0000256" key="6">
    <source>
        <dbReference type="ARBA" id="ARBA00023242"/>
    </source>
</evidence>
<dbReference type="PROSITE" id="PS51032">
    <property type="entry name" value="AP2_ERF"/>
    <property type="match status" value="1"/>
</dbReference>
<dbReference type="InterPro" id="IPR001471">
    <property type="entry name" value="AP2/ERF_dom"/>
</dbReference>
<evidence type="ECO:0000256" key="8">
    <source>
        <dbReference type="SAM" id="MobiDB-lite"/>
    </source>
</evidence>
<accession>A0A8T0JAZ2</accession>
<keyword evidence="2" id="KW-0805">Transcription regulation</keyword>
<evidence type="ECO:0000259" key="9">
    <source>
        <dbReference type="PROSITE" id="PS51032"/>
    </source>
</evidence>